<evidence type="ECO:0000313" key="1">
    <source>
        <dbReference type="EMBL" id="KAH7997985.1"/>
    </source>
</evidence>
<organism evidence="1 2">
    <name type="scientific">Sphaerodactylus townsendi</name>
    <dbReference type="NCBI Taxonomy" id="933632"/>
    <lineage>
        <taxon>Eukaryota</taxon>
        <taxon>Metazoa</taxon>
        <taxon>Chordata</taxon>
        <taxon>Craniata</taxon>
        <taxon>Vertebrata</taxon>
        <taxon>Euteleostomi</taxon>
        <taxon>Lepidosauria</taxon>
        <taxon>Squamata</taxon>
        <taxon>Bifurcata</taxon>
        <taxon>Gekkota</taxon>
        <taxon>Sphaerodactylidae</taxon>
        <taxon>Sphaerodactylus</taxon>
    </lineage>
</organism>
<keyword evidence="2" id="KW-1185">Reference proteome</keyword>
<sequence>MRRLCWPREPGVAPPADPAVFPSAKREGSLSLAGSCNDERPSSTELMMLQIPVKKKHQHQPETTLPANPEDHASFSDVVLCLVEKRMGASRKAFLTSLARRKGFCVEGANSERVTHVVSEGNSGDEVVEWMKRNGSRSVGAAGSGPALLDLSWFTESMSAGQPVEIEPRHCLGVTVHTETLEDRCQVAAYACQRRTPLAHKNQLLVEALETVAEEALFCGSEARNLAFSRAASVVKSLPWTVTGVIEIHSLPCIGEHSRKIIQEVLEDGASAEVENIRQSERYQTMKHFIKIFGVGVKTAGRWYQEGLRTISDLQVHHAKLNSRSKLEAEVIVQVWYKSSGPVAAWSLCDSGREGLEGENKWSMMWTCSSHTHTEGQESIKRDSSDREFACEGKGSGDACDWKAVRVDLVVTPNSQFSFALLGWTGSKNFGRELRRFSKYEKKMMLNSHTPLSHREENVFCQLPRGRNLSASRLGLYTSRREKCLMLVLQGRKLLGPYSASL</sequence>
<dbReference type="Proteomes" id="UP000827872">
    <property type="component" value="Linkage Group LG12"/>
</dbReference>
<comment type="caution">
    <text evidence="1">The sequence shown here is derived from an EMBL/GenBank/DDBJ whole genome shotgun (WGS) entry which is preliminary data.</text>
</comment>
<evidence type="ECO:0000313" key="2">
    <source>
        <dbReference type="Proteomes" id="UP000827872"/>
    </source>
</evidence>
<proteinExistence type="predicted"/>
<protein>
    <submittedName>
        <fullName evidence="1">Uncharacterized protein</fullName>
    </submittedName>
</protein>
<name>A0ACB8EYS8_9SAUR</name>
<dbReference type="EMBL" id="CM037625">
    <property type="protein sequence ID" value="KAH7997985.1"/>
    <property type="molecule type" value="Genomic_DNA"/>
</dbReference>
<accession>A0ACB8EYS8</accession>
<gene>
    <name evidence="1" type="ORF">K3G42_011178</name>
</gene>
<reference evidence="1" key="1">
    <citation type="submission" date="2021-08" db="EMBL/GenBank/DDBJ databases">
        <title>The first chromosome-level gecko genome reveals the dynamic sex chromosomes of Neotropical dwarf geckos (Sphaerodactylidae: Sphaerodactylus).</title>
        <authorList>
            <person name="Pinto B.J."/>
            <person name="Keating S.E."/>
            <person name="Gamble T."/>
        </authorList>
    </citation>
    <scope>NUCLEOTIDE SEQUENCE</scope>
    <source>
        <strain evidence="1">TG3544</strain>
    </source>
</reference>